<dbReference type="Gene3D" id="3.30.300.20">
    <property type="match status" value="1"/>
</dbReference>
<keyword evidence="5" id="KW-1185">Reference proteome</keyword>
<keyword evidence="3" id="KW-0133">Cell shape</keyword>
<accession>A0ABV8B0D7</accession>
<protein>
    <recommendedName>
        <fullName evidence="3">RNA-binding protein KhpA</fullName>
    </recommendedName>
    <alternativeName>
        <fullName evidence="3">KH-domain protein A</fullName>
    </alternativeName>
</protein>
<evidence type="ECO:0000313" key="4">
    <source>
        <dbReference type="EMBL" id="MFC3882599.1"/>
    </source>
</evidence>
<dbReference type="InterPro" id="IPR015946">
    <property type="entry name" value="KH_dom-like_a/b"/>
</dbReference>
<proteinExistence type="inferred from homology"/>
<evidence type="ECO:0000256" key="1">
    <source>
        <dbReference type="ARBA" id="ARBA00022490"/>
    </source>
</evidence>
<comment type="subunit">
    <text evidence="3">Forms a complex with KhpB.</text>
</comment>
<comment type="caution">
    <text evidence="4">The sequence shown here is derived from an EMBL/GenBank/DDBJ whole genome shotgun (WGS) entry which is preliminary data.</text>
</comment>
<dbReference type="Pfam" id="PF13083">
    <property type="entry name" value="KH_KhpA-B"/>
    <property type="match status" value="1"/>
</dbReference>
<comment type="similarity">
    <text evidence="3">Belongs to the KhpA RNA-binding protein family.</text>
</comment>
<dbReference type="InterPro" id="IPR009019">
    <property type="entry name" value="KH_sf_prok-type"/>
</dbReference>
<dbReference type="CDD" id="cd22533">
    <property type="entry name" value="KH-II_YlqC-like"/>
    <property type="match status" value="1"/>
</dbReference>
<dbReference type="HAMAP" id="MF_00088">
    <property type="entry name" value="KhpA"/>
    <property type="match status" value="1"/>
</dbReference>
<keyword evidence="3" id="KW-0961">Cell wall biogenesis/degradation</keyword>
<keyword evidence="1 3" id="KW-0963">Cytoplasm</keyword>
<dbReference type="PANTHER" id="PTHR34654">
    <property type="entry name" value="UPF0109 PROTEIN SCO5592"/>
    <property type="match status" value="1"/>
</dbReference>
<evidence type="ECO:0000256" key="2">
    <source>
        <dbReference type="ARBA" id="ARBA00022884"/>
    </source>
</evidence>
<dbReference type="SUPFAM" id="SSF54814">
    <property type="entry name" value="Prokaryotic type KH domain (KH-domain type II)"/>
    <property type="match status" value="1"/>
</dbReference>
<name>A0ABV8B0D7_9BACI</name>
<dbReference type="PANTHER" id="PTHR34654:SF1">
    <property type="entry name" value="RNA-BINDING PROTEIN KHPA"/>
    <property type="match status" value="1"/>
</dbReference>
<dbReference type="RefSeq" id="WP_377912222.1">
    <property type="nucleotide sequence ID" value="NZ_JBHRZT010000020.1"/>
</dbReference>
<dbReference type="EMBL" id="JBHRZT010000020">
    <property type="protein sequence ID" value="MFC3882599.1"/>
    <property type="molecule type" value="Genomic_DNA"/>
</dbReference>
<sequence length="76" mass="8355">MKSLIETIAKALVDYPDHVHIIEKADEQKVTYLLTVHPDDIGKVIGKQGRVATAIRTVVSSAASQHDKRVYVEISG</sequence>
<keyword evidence="2 3" id="KW-0694">RNA-binding</keyword>
<dbReference type="Proteomes" id="UP001595752">
    <property type="component" value="Unassembled WGS sequence"/>
</dbReference>
<dbReference type="InterPro" id="IPR020627">
    <property type="entry name" value="KhpA"/>
</dbReference>
<gene>
    <name evidence="3" type="primary">khpA</name>
    <name evidence="4" type="ORF">ACFOU2_03490</name>
</gene>
<comment type="subcellular location">
    <subcellularLocation>
        <location evidence="3">Cytoplasm</location>
    </subcellularLocation>
</comment>
<keyword evidence="3" id="KW-0143">Chaperone</keyword>
<evidence type="ECO:0000313" key="5">
    <source>
        <dbReference type="Proteomes" id="UP001595752"/>
    </source>
</evidence>
<comment type="function">
    <text evidence="3">A probable RNA chaperone. Forms a complex with KhpB which binds to cellular RNA and controls its expression. Plays a role in peptidoglycan (PG) homeostasis and cell length regulation.</text>
</comment>
<reference evidence="5" key="1">
    <citation type="journal article" date="2019" name="Int. J. Syst. Evol. Microbiol.">
        <title>The Global Catalogue of Microorganisms (GCM) 10K type strain sequencing project: providing services to taxonomists for standard genome sequencing and annotation.</title>
        <authorList>
            <consortium name="The Broad Institute Genomics Platform"/>
            <consortium name="The Broad Institute Genome Sequencing Center for Infectious Disease"/>
            <person name="Wu L."/>
            <person name="Ma J."/>
        </authorList>
    </citation>
    <scope>NUCLEOTIDE SEQUENCE [LARGE SCALE GENOMIC DNA]</scope>
    <source>
        <strain evidence="5">CCUG 61889</strain>
    </source>
</reference>
<evidence type="ECO:0000256" key="3">
    <source>
        <dbReference type="HAMAP-Rule" id="MF_00088"/>
    </source>
</evidence>
<organism evidence="4 5">
    <name type="scientific">Bacillus songklensis</name>
    <dbReference type="NCBI Taxonomy" id="1069116"/>
    <lineage>
        <taxon>Bacteria</taxon>
        <taxon>Bacillati</taxon>
        <taxon>Bacillota</taxon>
        <taxon>Bacilli</taxon>
        <taxon>Bacillales</taxon>
        <taxon>Bacillaceae</taxon>
        <taxon>Bacillus</taxon>
    </lineage>
</organism>